<organism evidence="1 2">
    <name type="scientific">Petralouisia muris</name>
    <dbReference type="NCBI Taxonomy" id="3032872"/>
    <lineage>
        <taxon>Bacteria</taxon>
        <taxon>Bacillati</taxon>
        <taxon>Bacillota</taxon>
        <taxon>Clostridia</taxon>
        <taxon>Lachnospirales</taxon>
        <taxon>Lachnospiraceae</taxon>
        <taxon>Petralouisia</taxon>
    </lineage>
</organism>
<keyword evidence="2" id="KW-1185">Reference proteome</keyword>
<accession>A0AC61RY57</accession>
<dbReference type="Proteomes" id="UP000304953">
    <property type="component" value="Unassembled WGS sequence"/>
</dbReference>
<protein>
    <submittedName>
        <fullName evidence="1">N-acetylglucosamine-6-phosphate deacetylase</fullName>
        <ecNumber evidence="1">3.5.1.25</ecNumber>
    </submittedName>
</protein>
<keyword evidence="1" id="KW-0378">Hydrolase</keyword>
<dbReference type="EC" id="3.5.1.25" evidence="1"/>
<evidence type="ECO:0000313" key="2">
    <source>
        <dbReference type="Proteomes" id="UP000304953"/>
    </source>
</evidence>
<reference evidence="1" key="1">
    <citation type="submission" date="2019-04" db="EMBL/GenBank/DDBJ databases">
        <title>Microbes associate with the intestines of laboratory mice.</title>
        <authorList>
            <person name="Navarre W."/>
            <person name="Wong E."/>
            <person name="Huang K."/>
            <person name="Tropini C."/>
            <person name="Ng K."/>
            <person name="Yu B."/>
        </authorList>
    </citation>
    <scope>NUCLEOTIDE SEQUENCE</scope>
    <source>
        <strain evidence="1">NM01_1-7b</strain>
    </source>
</reference>
<sequence length="381" mass="40824">MTKKHRIIHGLVFQEQGTFVPGTVCLCNDRIVSETDYQNTEGDETVTDAREQYVVPGLTDIHFHGCMGSDCCDGTAEAFRTIAEYELQQGITSITPATMTMPEETLSEICRAARDFVCPTGADFCGLYMEGPFISLEKKGAQNAAYIHPADSAMLKRLQDISGGKIRTVVVAPETNGAMEFIQENGSAINISLAHTTADYETAKEALSLGASQLTHMYNAMPPFSHRAPGPIGAAAESEHCMAELICDGIHIHPSVVRASLKLFGDDRIIFISDSMRATGMEDGEYDLGGQAVTVKGNLAVLADGTIAGSATNLMDCVRTAVLDMGIPLASAIKCAAVNPVKAIGLWENYGSLTPGKYGNIVILNKDLGLETVFHRGTPIR</sequence>
<gene>
    <name evidence="1" type="primary">nagA</name>
    <name evidence="1" type="ORF">E5329_08460</name>
</gene>
<name>A0AC61RY57_9FIRM</name>
<evidence type="ECO:0000313" key="1">
    <source>
        <dbReference type="EMBL" id="TGY96781.1"/>
    </source>
</evidence>
<proteinExistence type="predicted"/>
<dbReference type="EMBL" id="SRYA01000013">
    <property type="protein sequence ID" value="TGY96781.1"/>
    <property type="molecule type" value="Genomic_DNA"/>
</dbReference>
<comment type="caution">
    <text evidence="1">The sequence shown here is derived from an EMBL/GenBank/DDBJ whole genome shotgun (WGS) entry which is preliminary data.</text>
</comment>